<keyword evidence="4" id="KW-1185">Reference proteome</keyword>
<gene>
    <name evidence="3" type="ORF">Dsin_023970</name>
</gene>
<evidence type="ECO:0000313" key="4">
    <source>
        <dbReference type="Proteomes" id="UP001281410"/>
    </source>
</evidence>
<feature type="region of interest" description="Disordered" evidence="1">
    <location>
        <begin position="84"/>
        <end position="118"/>
    </location>
</feature>
<name>A0AAE0A4X2_9ROSI</name>
<protein>
    <submittedName>
        <fullName evidence="3">Uncharacterized protein</fullName>
    </submittedName>
</protein>
<sequence length="118" mass="13049">MCSRQHPHSYVSTSKNKNKFSSLIVICLYLAVVPPSFRHRFRLPAVAFGRHQSLPTKLLAIEPHIQNCLKPTFRGAIIVVSSPVRPASSAKQHPPPPQQSRPTNASAESCSAKQQCRP</sequence>
<keyword evidence="2" id="KW-0472">Membrane</keyword>
<dbReference type="Proteomes" id="UP001281410">
    <property type="component" value="Unassembled WGS sequence"/>
</dbReference>
<dbReference type="AlphaFoldDB" id="A0AAE0A4X2"/>
<dbReference type="EMBL" id="JANJYJ010000007">
    <property type="protein sequence ID" value="KAK3200555.1"/>
    <property type="molecule type" value="Genomic_DNA"/>
</dbReference>
<accession>A0AAE0A4X2</accession>
<reference evidence="3" key="1">
    <citation type="journal article" date="2023" name="Plant J.">
        <title>Genome sequences and population genomics provide insights into the demographic history, inbreeding, and mutation load of two 'living fossil' tree species of Dipteronia.</title>
        <authorList>
            <person name="Feng Y."/>
            <person name="Comes H.P."/>
            <person name="Chen J."/>
            <person name="Zhu S."/>
            <person name="Lu R."/>
            <person name="Zhang X."/>
            <person name="Li P."/>
            <person name="Qiu J."/>
            <person name="Olsen K.M."/>
            <person name="Qiu Y."/>
        </authorList>
    </citation>
    <scope>NUCLEOTIDE SEQUENCE</scope>
    <source>
        <strain evidence="3">NBL</strain>
    </source>
</reference>
<comment type="caution">
    <text evidence="3">The sequence shown here is derived from an EMBL/GenBank/DDBJ whole genome shotgun (WGS) entry which is preliminary data.</text>
</comment>
<proteinExistence type="predicted"/>
<evidence type="ECO:0000256" key="1">
    <source>
        <dbReference type="SAM" id="MobiDB-lite"/>
    </source>
</evidence>
<keyword evidence="2" id="KW-0812">Transmembrane</keyword>
<evidence type="ECO:0000256" key="2">
    <source>
        <dbReference type="SAM" id="Phobius"/>
    </source>
</evidence>
<feature type="transmembrane region" description="Helical" evidence="2">
    <location>
        <begin position="20"/>
        <end position="37"/>
    </location>
</feature>
<evidence type="ECO:0000313" key="3">
    <source>
        <dbReference type="EMBL" id="KAK3200555.1"/>
    </source>
</evidence>
<keyword evidence="2" id="KW-1133">Transmembrane helix</keyword>
<feature type="compositionally biased region" description="Polar residues" evidence="1">
    <location>
        <begin position="100"/>
        <end position="118"/>
    </location>
</feature>
<organism evidence="3 4">
    <name type="scientific">Dipteronia sinensis</name>
    <dbReference type="NCBI Taxonomy" id="43782"/>
    <lineage>
        <taxon>Eukaryota</taxon>
        <taxon>Viridiplantae</taxon>
        <taxon>Streptophyta</taxon>
        <taxon>Embryophyta</taxon>
        <taxon>Tracheophyta</taxon>
        <taxon>Spermatophyta</taxon>
        <taxon>Magnoliopsida</taxon>
        <taxon>eudicotyledons</taxon>
        <taxon>Gunneridae</taxon>
        <taxon>Pentapetalae</taxon>
        <taxon>rosids</taxon>
        <taxon>malvids</taxon>
        <taxon>Sapindales</taxon>
        <taxon>Sapindaceae</taxon>
        <taxon>Hippocastanoideae</taxon>
        <taxon>Acereae</taxon>
        <taxon>Dipteronia</taxon>
    </lineage>
</organism>